<gene>
    <name evidence="14" type="primary">SLC5A8_1</name>
    <name evidence="14" type="ORF">Ciccas_006348</name>
</gene>
<dbReference type="InterPro" id="IPR038377">
    <property type="entry name" value="Na/Glc_symporter_sf"/>
</dbReference>
<protein>
    <submittedName>
        <fullName evidence="14">Sodium-coupled monocarboxylate transporter 1</fullName>
    </submittedName>
</protein>
<dbReference type="AlphaFoldDB" id="A0ABD2Q8F7"/>
<evidence type="ECO:0000256" key="10">
    <source>
        <dbReference type="ARBA" id="ARBA00023201"/>
    </source>
</evidence>
<keyword evidence="9 12" id="KW-0472">Membrane</keyword>
<comment type="caution">
    <text evidence="14">The sequence shown here is derived from an EMBL/GenBank/DDBJ whole genome shotgun (WGS) entry which is preliminary data.</text>
</comment>
<feature type="transmembrane region" description="Helical" evidence="12">
    <location>
        <begin position="103"/>
        <end position="121"/>
    </location>
</feature>
<dbReference type="Gene3D" id="1.20.1730.10">
    <property type="entry name" value="Sodium/glucose cotransporter"/>
    <property type="match status" value="1"/>
</dbReference>
<feature type="transmembrane region" description="Helical" evidence="12">
    <location>
        <begin position="142"/>
        <end position="167"/>
    </location>
</feature>
<comment type="similarity">
    <text evidence="2 11">Belongs to the sodium:solute symporter (SSF) (TC 2.A.21) family.</text>
</comment>
<feature type="transmembrane region" description="Helical" evidence="12">
    <location>
        <begin position="25"/>
        <end position="48"/>
    </location>
</feature>
<feature type="signal peptide" evidence="13">
    <location>
        <begin position="1"/>
        <end position="15"/>
    </location>
</feature>
<dbReference type="InterPro" id="IPR051163">
    <property type="entry name" value="Sodium:Solute_Symporter_SSF"/>
</dbReference>
<comment type="subcellular location">
    <subcellularLocation>
        <location evidence="1">Cell membrane</location>
        <topology evidence="1">Multi-pass membrane protein</topology>
    </subcellularLocation>
</comment>
<sequence length="318" mass="34349">MFLYLSVALFAPAFALKQILNTGIGGTIAISGIIATIYTAIGGIRAVVITDFIQAAIMVSSFIGISAYLVYQFGGFHVIFQVARNSRHLEESIEFVHLSHRHTFWNLAIGGTFFVLNLNATSLTHIQRYVSCKDQRTAQLSAILNFPLNSLFLLCQVILGLVTLTYFYGCDPVQLGSVSHPNGLLTALVLHSCDKVYLIKGIFVSCLFAAALSTISSGINSLALIVIEDFIPSKLLSRTETITPPKWCKFSFHLSQLISLILGLSCTSLAYLAQFASAHVLQLAMTLLGSLGGPIFATISIGISLPIVNNKVGPALFE</sequence>
<feature type="transmembrane region" description="Helical" evidence="12">
    <location>
        <begin position="285"/>
        <end position="308"/>
    </location>
</feature>
<evidence type="ECO:0000256" key="3">
    <source>
        <dbReference type="ARBA" id="ARBA00022448"/>
    </source>
</evidence>
<organism evidence="14 15">
    <name type="scientific">Cichlidogyrus casuarinus</name>
    <dbReference type="NCBI Taxonomy" id="1844966"/>
    <lineage>
        <taxon>Eukaryota</taxon>
        <taxon>Metazoa</taxon>
        <taxon>Spiralia</taxon>
        <taxon>Lophotrochozoa</taxon>
        <taxon>Platyhelminthes</taxon>
        <taxon>Monogenea</taxon>
        <taxon>Monopisthocotylea</taxon>
        <taxon>Dactylogyridea</taxon>
        <taxon>Ancyrocephalidae</taxon>
        <taxon>Cichlidogyrus</taxon>
    </lineage>
</organism>
<keyword evidence="3" id="KW-0813">Transport</keyword>
<name>A0ABD2Q8F7_9PLAT</name>
<keyword evidence="8" id="KW-0406">Ion transport</keyword>
<feature type="transmembrane region" description="Helical" evidence="12">
    <location>
        <begin position="254"/>
        <end position="273"/>
    </location>
</feature>
<keyword evidence="10" id="KW-0739">Sodium transport</keyword>
<evidence type="ECO:0000256" key="9">
    <source>
        <dbReference type="ARBA" id="ARBA00023136"/>
    </source>
</evidence>
<evidence type="ECO:0000313" key="15">
    <source>
        <dbReference type="Proteomes" id="UP001626550"/>
    </source>
</evidence>
<evidence type="ECO:0000256" key="4">
    <source>
        <dbReference type="ARBA" id="ARBA00022475"/>
    </source>
</evidence>
<evidence type="ECO:0000256" key="2">
    <source>
        <dbReference type="ARBA" id="ARBA00006434"/>
    </source>
</evidence>
<evidence type="ECO:0000256" key="5">
    <source>
        <dbReference type="ARBA" id="ARBA00022692"/>
    </source>
</evidence>
<dbReference type="PANTHER" id="PTHR42985">
    <property type="entry name" value="SODIUM-COUPLED MONOCARBOXYLATE TRANSPORTER"/>
    <property type="match status" value="1"/>
</dbReference>
<feature type="transmembrane region" description="Helical" evidence="12">
    <location>
        <begin position="202"/>
        <end position="227"/>
    </location>
</feature>
<keyword evidence="15" id="KW-1185">Reference proteome</keyword>
<proteinExistence type="inferred from homology"/>
<keyword evidence="13" id="KW-0732">Signal</keyword>
<accession>A0ABD2Q8F7</accession>
<dbReference type="GO" id="GO:0022857">
    <property type="term" value="F:transmembrane transporter activity"/>
    <property type="evidence" value="ECO:0007669"/>
    <property type="project" value="UniProtKB-ARBA"/>
</dbReference>
<dbReference type="Proteomes" id="UP001626550">
    <property type="component" value="Unassembled WGS sequence"/>
</dbReference>
<evidence type="ECO:0000256" key="8">
    <source>
        <dbReference type="ARBA" id="ARBA00023065"/>
    </source>
</evidence>
<dbReference type="PANTHER" id="PTHR42985:SF40">
    <property type="entry name" value="LD47995P-RELATED"/>
    <property type="match status" value="1"/>
</dbReference>
<dbReference type="EMBL" id="JBJKFK010000845">
    <property type="protein sequence ID" value="KAL3315026.1"/>
    <property type="molecule type" value="Genomic_DNA"/>
</dbReference>
<evidence type="ECO:0000256" key="7">
    <source>
        <dbReference type="ARBA" id="ARBA00023053"/>
    </source>
</evidence>
<evidence type="ECO:0000256" key="13">
    <source>
        <dbReference type="SAM" id="SignalP"/>
    </source>
</evidence>
<dbReference type="InterPro" id="IPR001734">
    <property type="entry name" value="Na/solute_symporter"/>
</dbReference>
<feature type="chain" id="PRO_5044840485" evidence="13">
    <location>
        <begin position="16"/>
        <end position="318"/>
    </location>
</feature>
<evidence type="ECO:0000256" key="6">
    <source>
        <dbReference type="ARBA" id="ARBA00022989"/>
    </source>
</evidence>
<evidence type="ECO:0000256" key="12">
    <source>
        <dbReference type="SAM" id="Phobius"/>
    </source>
</evidence>
<keyword evidence="4" id="KW-1003">Cell membrane</keyword>
<keyword evidence="7" id="KW-0915">Sodium</keyword>
<keyword evidence="6 12" id="KW-1133">Transmembrane helix</keyword>
<reference evidence="14 15" key="1">
    <citation type="submission" date="2024-11" db="EMBL/GenBank/DDBJ databases">
        <title>Adaptive evolution of stress response genes in parasites aligns with host niche diversity.</title>
        <authorList>
            <person name="Hahn C."/>
            <person name="Resl P."/>
        </authorList>
    </citation>
    <scope>NUCLEOTIDE SEQUENCE [LARGE SCALE GENOMIC DNA]</scope>
    <source>
        <strain evidence="14">EGGRZ-B1_66</strain>
        <tissue evidence="14">Body</tissue>
    </source>
</reference>
<dbReference type="PROSITE" id="PS50283">
    <property type="entry name" value="NA_SOLUT_SYMP_3"/>
    <property type="match status" value="1"/>
</dbReference>
<evidence type="ECO:0000313" key="14">
    <source>
        <dbReference type="EMBL" id="KAL3315026.1"/>
    </source>
</evidence>
<evidence type="ECO:0000256" key="1">
    <source>
        <dbReference type="ARBA" id="ARBA00004651"/>
    </source>
</evidence>
<dbReference type="GO" id="GO:0006814">
    <property type="term" value="P:sodium ion transport"/>
    <property type="evidence" value="ECO:0007669"/>
    <property type="project" value="UniProtKB-KW"/>
</dbReference>
<dbReference type="GO" id="GO:0005886">
    <property type="term" value="C:plasma membrane"/>
    <property type="evidence" value="ECO:0007669"/>
    <property type="project" value="UniProtKB-SubCell"/>
</dbReference>
<evidence type="ECO:0000256" key="11">
    <source>
        <dbReference type="RuleBase" id="RU362091"/>
    </source>
</evidence>
<keyword evidence="5 12" id="KW-0812">Transmembrane</keyword>
<feature type="transmembrane region" description="Helical" evidence="12">
    <location>
        <begin position="55"/>
        <end position="83"/>
    </location>
</feature>
<dbReference type="Pfam" id="PF00474">
    <property type="entry name" value="SSF"/>
    <property type="match status" value="1"/>
</dbReference>